<dbReference type="InterPro" id="IPR020103">
    <property type="entry name" value="PsdUridine_synth_cat_dom_sf"/>
</dbReference>
<dbReference type="Proteomes" id="UP000698222">
    <property type="component" value="Unassembled WGS sequence"/>
</dbReference>
<organism evidence="6 7">
    <name type="scientific">Brachybacterium fresconis</name>
    <dbReference type="NCBI Taxonomy" id="173363"/>
    <lineage>
        <taxon>Bacteria</taxon>
        <taxon>Bacillati</taxon>
        <taxon>Actinomycetota</taxon>
        <taxon>Actinomycetes</taxon>
        <taxon>Micrococcales</taxon>
        <taxon>Dermabacteraceae</taxon>
        <taxon>Brachybacterium</taxon>
    </lineage>
</organism>
<evidence type="ECO:0000313" key="7">
    <source>
        <dbReference type="Proteomes" id="UP000698222"/>
    </source>
</evidence>
<dbReference type="InterPro" id="IPR050188">
    <property type="entry name" value="RluA_PseudoU_synthase"/>
</dbReference>
<keyword evidence="7" id="KW-1185">Reference proteome</keyword>
<dbReference type="GO" id="GO:0160151">
    <property type="term" value="F:tRNA pseudouridine(32) synthase activity"/>
    <property type="evidence" value="ECO:0007669"/>
    <property type="project" value="UniProtKB-EC"/>
</dbReference>
<reference evidence="6 7" key="1">
    <citation type="submission" date="2021-03" db="EMBL/GenBank/DDBJ databases">
        <title>Sequencing the genomes of 1000 actinobacteria strains.</title>
        <authorList>
            <person name="Klenk H.-P."/>
        </authorList>
    </citation>
    <scope>NUCLEOTIDE SEQUENCE [LARGE SCALE GENOMIC DNA]</scope>
    <source>
        <strain evidence="6 7">DSM 14564</strain>
    </source>
</reference>
<feature type="compositionally biased region" description="Basic residues" evidence="4">
    <location>
        <begin position="15"/>
        <end position="25"/>
    </location>
</feature>
<dbReference type="PANTHER" id="PTHR21600:SF84">
    <property type="entry name" value="PSEUDOURIDINE SYNTHASE RSUA_RLUA-LIKE DOMAIN-CONTAINING PROTEIN"/>
    <property type="match status" value="1"/>
</dbReference>
<feature type="domain" description="Pseudouridine synthase RsuA/RluA-like" evidence="5">
    <location>
        <begin position="123"/>
        <end position="277"/>
    </location>
</feature>
<sequence>MGAVSADVPSGRPGRAARRRARRRPAPLPQREGLDPVRWVVPPEAPATAGALAALADRFPALADPAATPLRERFDRGDVVDADGHAWRAEDPVGPGHELWFHRELRDEHVPEVDLEILHRDEHLLVLDKPHDMATMPRGAHVLASALVRLRRSTGIGTLVPLHRLDRRTAGVLAFGIRPEERSAYQQLFARGVARKEYDACVRPEPGARIPTTAGEQAVLRDRLGKRHGQLTAQVLAGEPNAETSLEVVDVAADGTTTLHLRPRTGRTHQLRLQLSARGAPILGEDLYPRPVEPPSMPLQLLARSLAFTDPVTGQERIFRSGRTLAAAR</sequence>
<proteinExistence type="predicted"/>
<dbReference type="InterPro" id="IPR006145">
    <property type="entry name" value="PsdUridine_synth_RsuA/RluA"/>
</dbReference>
<dbReference type="RefSeq" id="WP_342591830.1">
    <property type="nucleotide sequence ID" value="NZ_BAAAJV010000008.1"/>
</dbReference>
<dbReference type="Gene3D" id="3.30.2350.10">
    <property type="entry name" value="Pseudouridine synthase"/>
    <property type="match status" value="1"/>
</dbReference>
<evidence type="ECO:0000259" key="5">
    <source>
        <dbReference type="Pfam" id="PF00849"/>
    </source>
</evidence>
<comment type="catalytic activity">
    <reaction evidence="1">
        <text>a uridine in RNA = a pseudouridine in RNA</text>
        <dbReference type="Rhea" id="RHEA:48348"/>
        <dbReference type="Rhea" id="RHEA-COMP:12068"/>
        <dbReference type="Rhea" id="RHEA-COMP:12069"/>
        <dbReference type="ChEBI" id="CHEBI:65314"/>
        <dbReference type="ChEBI" id="CHEBI:65315"/>
    </reaction>
</comment>
<evidence type="ECO:0000256" key="1">
    <source>
        <dbReference type="ARBA" id="ARBA00000073"/>
    </source>
</evidence>
<dbReference type="EMBL" id="JAGIOC010000001">
    <property type="protein sequence ID" value="MBP2410619.1"/>
    <property type="molecule type" value="Genomic_DNA"/>
</dbReference>
<name>A0ABS4YP93_9MICO</name>
<comment type="caution">
    <text evidence="6">The sequence shown here is derived from an EMBL/GenBank/DDBJ whole genome shotgun (WGS) entry which is preliminary data.</text>
</comment>
<dbReference type="GO" id="GO:0160142">
    <property type="term" value="F:23S rRNA pseudouridine(746) synthase activity"/>
    <property type="evidence" value="ECO:0007669"/>
    <property type="project" value="UniProtKB-EC"/>
</dbReference>
<protein>
    <recommendedName>
        <fullName evidence="2">RNA pseudouridylate synthase</fullName>
    </recommendedName>
    <alternativeName>
        <fullName evidence="3">RNA-uridine isomerase</fullName>
    </alternativeName>
</protein>
<keyword evidence="6" id="KW-0413">Isomerase</keyword>
<evidence type="ECO:0000256" key="2">
    <source>
        <dbReference type="ARBA" id="ARBA00031870"/>
    </source>
</evidence>
<dbReference type="Pfam" id="PF00849">
    <property type="entry name" value="PseudoU_synth_2"/>
    <property type="match status" value="1"/>
</dbReference>
<gene>
    <name evidence="6" type="ORF">JOF44_003522</name>
</gene>
<evidence type="ECO:0000256" key="3">
    <source>
        <dbReference type="ARBA" id="ARBA00033164"/>
    </source>
</evidence>
<evidence type="ECO:0000313" key="6">
    <source>
        <dbReference type="EMBL" id="MBP2410619.1"/>
    </source>
</evidence>
<dbReference type="SUPFAM" id="SSF55120">
    <property type="entry name" value="Pseudouridine synthase"/>
    <property type="match status" value="1"/>
</dbReference>
<dbReference type="PANTHER" id="PTHR21600">
    <property type="entry name" value="MITOCHONDRIAL RNA PSEUDOURIDINE SYNTHASE"/>
    <property type="match status" value="1"/>
</dbReference>
<evidence type="ECO:0000256" key="4">
    <source>
        <dbReference type="SAM" id="MobiDB-lite"/>
    </source>
</evidence>
<accession>A0ABS4YP93</accession>
<feature type="region of interest" description="Disordered" evidence="4">
    <location>
        <begin position="1"/>
        <end position="35"/>
    </location>
</feature>